<dbReference type="InterPro" id="IPR002885">
    <property type="entry name" value="PPR_rpt"/>
</dbReference>
<dbReference type="Proteomes" id="UP000237347">
    <property type="component" value="Unassembled WGS sequence"/>
</dbReference>
<evidence type="ECO:0000256" key="3">
    <source>
        <dbReference type="PROSITE-ProRule" id="PRU00708"/>
    </source>
</evidence>
<feature type="repeat" description="PPR" evidence="3">
    <location>
        <begin position="582"/>
        <end position="616"/>
    </location>
</feature>
<evidence type="ECO:0000256" key="1">
    <source>
        <dbReference type="ARBA" id="ARBA00007626"/>
    </source>
</evidence>
<dbReference type="InterPro" id="IPR038564">
    <property type="entry name" value="Maf1_sf"/>
</dbReference>
<reference evidence="4 5" key="1">
    <citation type="journal article" date="2018" name="Sci. Data">
        <title>The draft genome sequence of cork oak.</title>
        <authorList>
            <person name="Ramos A.M."/>
            <person name="Usie A."/>
            <person name="Barbosa P."/>
            <person name="Barros P.M."/>
            <person name="Capote T."/>
            <person name="Chaves I."/>
            <person name="Simoes F."/>
            <person name="Abreu I."/>
            <person name="Carrasquinho I."/>
            <person name="Faro C."/>
            <person name="Guimaraes J.B."/>
            <person name="Mendonca D."/>
            <person name="Nobrega F."/>
            <person name="Rodrigues L."/>
            <person name="Saibo N.J.M."/>
            <person name="Varela M.C."/>
            <person name="Egas C."/>
            <person name="Matos J."/>
            <person name="Miguel C.M."/>
            <person name="Oliveira M.M."/>
            <person name="Ricardo C.P."/>
            <person name="Goncalves S."/>
        </authorList>
    </citation>
    <scope>NUCLEOTIDE SEQUENCE [LARGE SCALE GENOMIC DNA]</scope>
    <source>
        <strain evidence="5">cv. HL8</strain>
    </source>
</reference>
<dbReference type="InterPro" id="IPR015257">
    <property type="entry name" value="Maf1"/>
</dbReference>
<dbReference type="InterPro" id="IPR011990">
    <property type="entry name" value="TPR-like_helical_dom_sf"/>
</dbReference>
<proteinExistence type="inferred from homology"/>
<dbReference type="Pfam" id="PF01535">
    <property type="entry name" value="PPR"/>
    <property type="match status" value="2"/>
</dbReference>
<dbReference type="PANTHER" id="PTHR47447">
    <property type="entry name" value="OS03G0856100 PROTEIN"/>
    <property type="match status" value="1"/>
</dbReference>
<keyword evidence="5" id="KW-1185">Reference proteome</keyword>
<organism evidence="4 5">
    <name type="scientific">Quercus suber</name>
    <name type="common">Cork oak</name>
    <dbReference type="NCBI Taxonomy" id="58331"/>
    <lineage>
        <taxon>Eukaryota</taxon>
        <taxon>Viridiplantae</taxon>
        <taxon>Streptophyta</taxon>
        <taxon>Embryophyta</taxon>
        <taxon>Tracheophyta</taxon>
        <taxon>Spermatophyta</taxon>
        <taxon>Magnoliopsida</taxon>
        <taxon>eudicotyledons</taxon>
        <taxon>Gunneridae</taxon>
        <taxon>Pentapetalae</taxon>
        <taxon>rosids</taxon>
        <taxon>fabids</taxon>
        <taxon>Fagales</taxon>
        <taxon>Fagaceae</taxon>
        <taxon>Quercus</taxon>
    </lineage>
</organism>
<dbReference type="PANTHER" id="PTHR47447:SF28">
    <property type="entry name" value="PENTACOTRIPEPTIDE-REPEAT REGION OF PRORP DOMAIN-CONTAINING PROTEIN"/>
    <property type="match status" value="1"/>
</dbReference>
<gene>
    <name evidence="4" type="ORF">CFP56_027668</name>
</gene>
<feature type="repeat" description="PPR" evidence="3">
    <location>
        <begin position="893"/>
        <end position="927"/>
    </location>
</feature>
<dbReference type="PROSITE" id="PS51375">
    <property type="entry name" value="PPR"/>
    <property type="match status" value="9"/>
</dbReference>
<dbReference type="Pfam" id="PF12854">
    <property type="entry name" value="PPR_1"/>
    <property type="match status" value="2"/>
</dbReference>
<feature type="repeat" description="PPR" evidence="3">
    <location>
        <begin position="963"/>
        <end position="997"/>
    </location>
</feature>
<feature type="repeat" description="PPR" evidence="3">
    <location>
        <begin position="928"/>
        <end position="962"/>
    </location>
</feature>
<feature type="repeat" description="PPR" evidence="3">
    <location>
        <begin position="617"/>
        <end position="651"/>
    </location>
</feature>
<accession>A0AAW0JXD0</accession>
<comment type="similarity">
    <text evidence="1">Belongs to the PPR family. P subfamily.</text>
</comment>
<dbReference type="GO" id="GO:0016480">
    <property type="term" value="P:negative regulation of transcription by RNA polymerase III"/>
    <property type="evidence" value="ECO:0007669"/>
    <property type="project" value="InterPro"/>
</dbReference>
<dbReference type="AlphaFoldDB" id="A0AAW0JXD0"/>
<evidence type="ECO:0000256" key="2">
    <source>
        <dbReference type="ARBA" id="ARBA00022737"/>
    </source>
</evidence>
<name>A0AAW0JXD0_QUESU</name>
<dbReference type="Pfam" id="PF09174">
    <property type="entry name" value="Maf1"/>
    <property type="match status" value="2"/>
</dbReference>
<dbReference type="EMBL" id="PKMF04000451">
    <property type="protein sequence ID" value="KAK7831068.1"/>
    <property type="molecule type" value="Genomic_DNA"/>
</dbReference>
<feature type="repeat" description="PPR" evidence="3">
    <location>
        <begin position="718"/>
        <end position="752"/>
    </location>
</feature>
<dbReference type="NCBIfam" id="TIGR00756">
    <property type="entry name" value="PPR"/>
    <property type="match status" value="8"/>
</dbReference>
<dbReference type="Gene3D" id="3.40.1000.50">
    <property type="entry name" value="Repressor of RNA polymerase III transcription Maf1"/>
    <property type="match status" value="2"/>
</dbReference>
<evidence type="ECO:0000313" key="4">
    <source>
        <dbReference type="EMBL" id="KAK7831068.1"/>
    </source>
</evidence>
<protein>
    <submittedName>
        <fullName evidence="4">Pentatricopeptide repeat-containing protein</fullName>
    </submittedName>
</protein>
<feature type="repeat" description="PPR" evidence="3">
    <location>
        <begin position="683"/>
        <end position="717"/>
    </location>
</feature>
<evidence type="ECO:0000313" key="5">
    <source>
        <dbReference type="Proteomes" id="UP000237347"/>
    </source>
</evidence>
<comment type="caution">
    <text evidence="4">The sequence shown here is derived from an EMBL/GenBank/DDBJ whole genome shotgun (WGS) entry which is preliminary data.</text>
</comment>
<keyword evidence="2" id="KW-0677">Repeat</keyword>
<feature type="repeat" description="PPR" evidence="3">
    <location>
        <begin position="788"/>
        <end position="822"/>
    </location>
</feature>
<dbReference type="Gene3D" id="1.25.40.10">
    <property type="entry name" value="Tetratricopeptide repeat domain"/>
    <property type="match status" value="5"/>
</dbReference>
<sequence length="1034" mass="117347">MKFLEYTPLDRLNDFLSRLNLGERTIKGCLEAYSCKHTGTDKKLSLSLENEMLDYLGKSSDTDSPTPADVLLSRSSRKTLIYLVLTLYHMYPDYDFSAMKAHQFFTEESWDSFKQIFDTYMFEASKEWIETNGGNSLLDSLYKALDEVVKLADCEIYSYNPDSDADPFLERGAINLVTEEFLMAELPYEEDGEIFDDMDIRSSHRISGRTLVQAVSALSKLSSQSILIMKFLEYTPLDRLNDFLSRLNLGERTIKGCLEAYSCKHTGTDKKLSLSLENEMLDYLGKSSDTDSPTPADVLLSRSSRKTLIYLVLTLYHMYPDYDFSAMKAHQFFTEESWDSFKQIFDTYMFEASKEWIETNGGNSLLDSLYKALDEVVKLADCEIYSYNPDSDADPFLERGAINLVTEEFLMAELPYEEDGEIFDDMDILQSKCISSSSSPVPSQQHIAHLILDQKSFSQALQTFKWASKLPNFTHSQSTYRALIHKLCSFRRFDIVKELLQEMPNAIGSPPDEDIFITIVRGLGRAHMVKRVIKVVDLVTQFGKKPSLRIFNSVLDVLVKEDIDLAREFYRKKMMGSGVEGDEYTFGILMKGLCLTNRIGDGFKLLQVMKSREIIPNTVIYNTLLHALCRNGKVGRARSLMNEMEEPNDVTFNILISAYCKEENLVQALVLLEKCFNLGSMPDVVTGTKVLEVLCNVGRVTEAVDILNRLESKGSVVDVVAYNTLIKGFCRLGKVKVGHRLLKEMERKGCFPNVDTYNILISGCCEYEMLDLALDLFNEMKTDGINWNFVTYDTLIKGLCSGGRMEDGFKILEIMEESEEGPRGRLSPYDSVLYGLYKGNQLDEALTFLIQMGKLFPRAVDRSLRIVCLCEEGAIEDAKKVFGQILGEGGVPNVLVYDHLIHGFCEVGYMREAFELMNEMVGRGYYPLAPTFNALISGFCRQGKVSSALKLIDDMVVRGCKLDIGSYNPLVDALCRKGDFQKAFGLFSQMLEKDIAPDFSSWNSLLLSWCQETSWLARQNMFQVSYLLQQIAEI</sequence>
<dbReference type="Pfam" id="PF13041">
    <property type="entry name" value="PPR_2"/>
    <property type="match status" value="3"/>
</dbReference>
<feature type="repeat" description="PPR" evidence="3">
    <location>
        <begin position="753"/>
        <end position="787"/>
    </location>
</feature>